<dbReference type="EMBL" id="CP002382">
    <property type="protein sequence ID" value="AEP10071.1"/>
    <property type="molecule type" value="Genomic_DNA"/>
</dbReference>
<dbReference type="KEGG" id="mai:MICA_1759"/>
<reference evidence="1 2" key="1">
    <citation type="journal article" date="2011" name="BMC Genomics">
        <title>Genomic insights into an obligate epibiotic bacterial predator: Micavibrio aeruginosavorus ARL-13.</title>
        <authorList>
            <person name="Wang Z."/>
            <person name="Kadouri D."/>
            <person name="Wu M."/>
        </authorList>
    </citation>
    <scope>NUCLEOTIDE SEQUENCE [LARGE SCALE GENOMIC DNA]</scope>
    <source>
        <strain evidence="1 2">ARL-13</strain>
    </source>
</reference>
<dbReference type="OrthoDB" id="9826609at2"/>
<dbReference type="STRING" id="856793.MICA_1759"/>
<dbReference type="AlphaFoldDB" id="G2KRW3"/>
<evidence type="ECO:0000313" key="1">
    <source>
        <dbReference type="EMBL" id="AEP10071.1"/>
    </source>
</evidence>
<protein>
    <submittedName>
        <fullName evidence="1">Uncharacterized protein</fullName>
    </submittedName>
</protein>
<organism evidence="1 2">
    <name type="scientific">Micavibrio aeruginosavorus (strain ARL-13)</name>
    <dbReference type="NCBI Taxonomy" id="856793"/>
    <lineage>
        <taxon>Bacteria</taxon>
        <taxon>Pseudomonadati</taxon>
        <taxon>Bdellovibrionota</taxon>
        <taxon>Bdellovibrionia</taxon>
        <taxon>Bdellovibrionales</taxon>
        <taxon>Pseudobdellovibrionaceae</taxon>
        <taxon>Micavibrio</taxon>
    </lineage>
</organism>
<dbReference type="Proteomes" id="UP000009286">
    <property type="component" value="Chromosome"/>
</dbReference>
<dbReference type="HOGENOM" id="CLU_1883360_0_0_5"/>
<gene>
    <name evidence="1" type="ordered locus">MICA_1759</name>
</gene>
<evidence type="ECO:0000313" key="2">
    <source>
        <dbReference type="Proteomes" id="UP000009286"/>
    </source>
</evidence>
<accession>G2KRW3</accession>
<proteinExistence type="predicted"/>
<keyword evidence="2" id="KW-1185">Reference proteome</keyword>
<name>G2KRW3_MICAA</name>
<sequence length="135" mass="14936">MGYEESRFIRELKESFRQTAEGLRVGQRFMGIVEDIEIHADKGLIVFDAHNGGIIVSCGIPFAAMAKHEIPMRGDSVQGYLNHAVEPLDLGHRMVMAVVKFENISAGERSPDPADRPTGNVVWLDSSTFAKKPKP</sequence>
<dbReference type="RefSeq" id="WP_014103294.1">
    <property type="nucleotide sequence ID" value="NC_016026.1"/>
</dbReference>